<dbReference type="SUPFAM" id="SSF111369">
    <property type="entry name" value="HlyD-like secretion proteins"/>
    <property type="match status" value="2"/>
</dbReference>
<comment type="caution">
    <text evidence="5">The sequence shown here is derived from an EMBL/GenBank/DDBJ whole genome shotgun (WGS) entry which is preliminary data.</text>
</comment>
<name>A0ABV3S724_9GAMM</name>
<dbReference type="Gene3D" id="2.40.50.100">
    <property type="match status" value="1"/>
</dbReference>
<feature type="domain" description="Multidrug resistance protein MdtA-like barrel-sandwich hybrid" evidence="3">
    <location>
        <begin position="72"/>
        <end position="254"/>
    </location>
</feature>
<evidence type="ECO:0000313" key="5">
    <source>
        <dbReference type="EMBL" id="MEX0385937.1"/>
    </source>
</evidence>
<dbReference type="Pfam" id="PF25917">
    <property type="entry name" value="BSH_RND"/>
    <property type="match status" value="1"/>
</dbReference>
<proteinExistence type="inferred from homology"/>
<keyword evidence="2" id="KW-0175">Coiled coil</keyword>
<evidence type="ECO:0000313" key="6">
    <source>
        <dbReference type="Proteomes" id="UP001556653"/>
    </source>
</evidence>
<evidence type="ECO:0000256" key="2">
    <source>
        <dbReference type="SAM" id="Coils"/>
    </source>
</evidence>
<protein>
    <submittedName>
        <fullName evidence="5">HlyD family efflux transporter periplasmic adaptor subunit</fullName>
    </submittedName>
</protein>
<evidence type="ECO:0000259" key="3">
    <source>
        <dbReference type="Pfam" id="PF25917"/>
    </source>
</evidence>
<evidence type="ECO:0000259" key="4">
    <source>
        <dbReference type="Pfam" id="PF25963"/>
    </source>
</evidence>
<comment type="similarity">
    <text evidence="1">Belongs to the membrane fusion protein (MFP) (TC 8.A.1) family.</text>
</comment>
<feature type="coiled-coil region" evidence="2">
    <location>
        <begin position="107"/>
        <end position="155"/>
    </location>
</feature>
<reference evidence="5 6" key="1">
    <citation type="submission" date="2024-02" db="EMBL/GenBank/DDBJ databases">
        <title>New especies of Spiribacter isolated from saline water.</title>
        <authorList>
            <person name="Leon M.J."/>
            <person name="De La Haba R."/>
            <person name="Sanchez-Porro C."/>
            <person name="Ventosa A."/>
        </authorList>
    </citation>
    <scope>NUCLEOTIDE SEQUENCE [LARGE SCALE GENOMIC DNA]</scope>
    <source>
        <strain evidence="6">ag22IC4-227</strain>
    </source>
</reference>
<dbReference type="EMBL" id="JBAKFJ010000001">
    <property type="protein sequence ID" value="MEX0385937.1"/>
    <property type="molecule type" value="Genomic_DNA"/>
</dbReference>
<dbReference type="PANTHER" id="PTHR30367">
    <property type="entry name" value="P-HYDROXYBENZOIC ACID EFFLUX PUMP SUBUNIT AAEA-RELATED"/>
    <property type="match status" value="1"/>
</dbReference>
<dbReference type="RefSeq" id="WP_367966420.1">
    <property type="nucleotide sequence ID" value="NZ_JBAKFJ010000001.1"/>
</dbReference>
<dbReference type="Gene3D" id="2.40.30.170">
    <property type="match status" value="1"/>
</dbReference>
<keyword evidence="6" id="KW-1185">Reference proteome</keyword>
<sequence>MTDRDDMRRMVAGRKGEGREKPGRLRRIVGIALLVVVLVAAGVMGERIVRTFDTSPRTNDAQIGADTTLMSAPVAGKIHALHVRENQRVSQGDVLFRIDPVPYRLALRQAEANLAAISAELAEARRRAEAELANAGGAMEEIQRAEDDLELAERTVERLAPLAEEGVVSQQTFDEAVTARENARTSLRQARQAAEASVDLVETTEALEAERDAARAAVELAQWELDRTTVTAPFDGLVAGLTASIGQYLLPGASIFTLIDDRSWYATALVRETDLAGISNGDRAEVTVAINPGSPIMGEVEGIGRGIQAKDDVDLAGQLPYIEATLDWVQVARRFPVRVRLSDPPDQLQHLGASARVVFSPADPPASDSNNAAGGAR</sequence>
<dbReference type="Pfam" id="PF25963">
    <property type="entry name" value="Beta-barrel_AAEA"/>
    <property type="match status" value="1"/>
</dbReference>
<dbReference type="Gene3D" id="1.10.287.470">
    <property type="entry name" value="Helix hairpin bin"/>
    <property type="match status" value="2"/>
</dbReference>
<feature type="domain" description="p-hydroxybenzoic acid efflux pump subunit AaeA-like beta-barrel" evidence="4">
    <location>
        <begin position="263"/>
        <end position="358"/>
    </location>
</feature>
<dbReference type="Proteomes" id="UP001556653">
    <property type="component" value="Unassembled WGS sequence"/>
</dbReference>
<accession>A0ABV3S724</accession>
<dbReference type="InterPro" id="IPR058625">
    <property type="entry name" value="MdtA-like_BSH"/>
</dbReference>
<dbReference type="InterPro" id="IPR050393">
    <property type="entry name" value="MFP_Efflux_Pump"/>
</dbReference>
<gene>
    <name evidence="5" type="ORF">V6X64_02875</name>
</gene>
<dbReference type="PANTHER" id="PTHR30367:SF1">
    <property type="entry name" value="MULTIDRUG RESISTANCE PROTEIN MDTN"/>
    <property type="match status" value="1"/>
</dbReference>
<dbReference type="InterPro" id="IPR058634">
    <property type="entry name" value="AaeA-lik-b-barrel"/>
</dbReference>
<evidence type="ECO:0000256" key="1">
    <source>
        <dbReference type="ARBA" id="ARBA00009477"/>
    </source>
</evidence>
<organism evidence="5 6">
    <name type="scientific">Spiribacter onubensis</name>
    <dbReference type="NCBI Taxonomy" id="3122420"/>
    <lineage>
        <taxon>Bacteria</taxon>
        <taxon>Pseudomonadati</taxon>
        <taxon>Pseudomonadota</taxon>
        <taxon>Gammaproteobacteria</taxon>
        <taxon>Chromatiales</taxon>
        <taxon>Ectothiorhodospiraceae</taxon>
        <taxon>Spiribacter</taxon>
    </lineage>
</organism>